<dbReference type="AlphaFoldDB" id="A0A852U7K8"/>
<dbReference type="Proteomes" id="UP000589036">
    <property type="component" value="Unassembled WGS sequence"/>
</dbReference>
<feature type="region of interest" description="Disordered" evidence="1">
    <location>
        <begin position="1"/>
        <end position="26"/>
    </location>
</feature>
<proteinExistence type="predicted"/>
<evidence type="ECO:0000313" key="3">
    <source>
        <dbReference type="Proteomes" id="UP000589036"/>
    </source>
</evidence>
<reference evidence="2 3" key="1">
    <citation type="submission" date="2020-07" db="EMBL/GenBank/DDBJ databases">
        <title>Sequencing the genomes of 1000 actinobacteria strains.</title>
        <authorList>
            <person name="Klenk H.-P."/>
        </authorList>
    </citation>
    <scope>NUCLEOTIDE SEQUENCE [LARGE SCALE GENOMIC DNA]</scope>
    <source>
        <strain evidence="2 3">CXB654</strain>
    </source>
</reference>
<dbReference type="RefSeq" id="WP_179646272.1">
    <property type="nucleotide sequence ID" value="NZ_BAAAYY010000005.1"/>
</dbReference>
<sequence length="61" mass="6393">MSTTSRRAPGRASILADRAVPNGPGRVRVRPWEEWLADSGVGEADRTDEPGVPGSPHGADA</sequence>
<evidence type="ECO:0000313" key="2">
    <source>
        <dbReference type="EMBL" id="NYE50863.1"/>
    </source>
</evidence>
<protein>
    <submittedName>
        <fullName evidence="2">Uncharacterized protein</fullName>
    </submittedName>
</protein>
<name>A0A852U7K8_9ACTN</name>
<gene>
    <name evidence="2" type="ORF">HDA32_005983</name>
</gene>
<dbReference type="EMBL" id="JACCCC010000001">
    <property type="protein sequence ID" value="NYE50863.1"/>
    <property type="molecule type" value="Genomic_DNA"/>
</dbReference>
<keyword evidence="3" id="KW-1185">Reference proteome</keyword>
<accession>A0A852U7K8</accession>
<evidence type="ECO:0000256" key="1">
    <source>
        <dbReference type="SAM" id="MobiDB-lite"/>
    </source>
</evidence>
<comment type="caution">
    <text evidence="2">The sequence shown here is derived from an EMBL/GenBank/DDBJ whole genome shotgun (WGS) entry which is preliminary data.</text>
</comment>
<feature type="region of interest" description="Disordered" evidence="1">
    <location>
        <begin position="38"/>
        <end position="61"/>
    </location>
</feature>
<organism evidence="2 3">
    <name type="scientific">Spinactinospora alkalitolerans</name>
    <dbReference type="NCBI Taxonomy" id="687207"/>
    <lineage>
        <taxon>Bacteria</taxon>
        <taxon>Bacillati</taxon>
        <taxon>Actinomycetota</taxon>
        <taxon>Actinomycetes</taxon>
        <taxon>Streptosporangiales</taxon>
        <taxon>Nocardiopsidaceae</taxon>
        <taxon>Spinactinospora</taxon>
    </lineage>
</organism>